<sequence>MAIIFITGMSGVGKTTTLEHLALEGYHVVETDVGYTGVIETDQGTEIGWDEEKIQHLIDHYQDKDLFISGCYANQGKFYQYFDQVVLFTADLNTMFKRIDQRTNNNYGKTEAEKAEILDNVEFVLPLLRESSDLIIDTTNKSIEQICDQLKSLLN</sequence>
<dbReference type="HOGENOM" id="CLU_132654_0_0_9"/>
<evidence type="ECO:0000313" key="1">
    <source>
        <dbReference type="EMBL" id="BAM48259.1"/>
    </source>
</evidence>
<dbReference type="eggNOG" id="COG0703">
    <property type="taxonomic scope" value="Bacteria"/>
</dbReference>
<name>K0J0C1_AMPXN</name>
<keyword evidence="2" id="KW-1185">Reference proteome</keyword>
<evidence type="ECO:0008006" key="3">
    <source>
        <dbReference type="Google" id="ProtNLM"/>
    </source>
</evidence>
<dbReference type="Pfam" id="PF13238">
    <property type="entry name" value="AAA_18"/>
    <property type="match status" value="1"/>
</dbReference>
<accession>K0J0C1</accession>
<evidence type="ECO:0000313" key="2">
    <source>
        <dbReference type="Proteomes" id="UP000006294"/>
    </source>
</evidence>
<dbReference type="KEGG" id="axl:AXY_21270"/>
<dbReference type="Gene3D" id="3.40.50.300">
    <property type="entry name" value="P-loop containing nucleotide triphosphate hydrolases"/>
    <property type="match status" value="1"/>
</dbReference>
<organism evidence="1 2">
    <name type="scientific">Amphibacillus xylanus (strain ATCC 51415 / DSM 6626 / JCM 7361 / LMG 17667 / NBRC 15112 / Ep01)</name>
    <dbReference type="NCBI Taxonomy" id="698758"/>
    <lineage>
        <taxon>Bacteria</taxon>
        <taxon>Bacillati</taxon>
        <taxon>Bacillota</taxon>
        <taxon>Bacilli</taxon>
        <taxon>Bacillales</taxon>
        <taxon>Bacillaceae</taxon>
        <taxon>Amphibacillus</taxon>
    </lineage>
</organism>
<dbReference type="AlphaFoldDB" id="K0J0C1"/>
<gene>
    <name evidence="1" type="ordered locus">AXY_21270</name>
</gene>
<dbReference type="EMBL" id="AP012050">
    <property type="protein sequence ID" value="BAM48259.1"/>
    <property type="molecule type" value="Genomic_DNA"/>
</dbReference>
<dbReference type="InterPro" id="IPR027417">
    <property type="entry name" value="P-loop_NTPase"/>
</dbReference>
<protein>
    <recommendedName>
        <fullName evidence="3">Shikimate kinase</fullName>
    </recommendedName>
</protein>
<proteinExistence type="predicted"/>
<reference evidence="1 2" key="1">
    <citation type="submission" date="2011-01" db="EMBL/GenBank/DDBJ databases">
        <title>Whole genome sequence of Amphibacillus xylinus NBRC 15112.</title>
        <authorList>
            <person name="Nakazawa H."/>
            <person name="Katano Y."/>
            <person name="Nakamura S."/>
            <person name="Sasagawa M."/>
            <person name="Fukada J."/>
            <person name="Arai T."/>
            <person name="Sasakura N."/>
            <person name="Mochizuki D."/>
            <person name="Hosoyama A."/>
            <person name="Harada K."/>
            <person name="Horikawa H."/>
            <person name="Kato Y."/>
            <person name="Harada T."/>
            <person name="Sasaki K."/>
            <person name="Sekiguchi M."/>
            <person name="Hodoyama M."/>
            <person name="Nishiko R."/>
            <person name="Narita H."/>
            <person name="Hanamaki A."/>
            <person name="Hata C."/>
            <person name="Konno Y."/>
            <person name="Niimura Y."/>
            <person name="Yamazaki S."/>
            <person name="Fujita N."/>
        </authorList>
    </citation>
    <scope>NUCLEOTIDE SEQUENCE [LARGE SCALE GENOMIC DNA]</scope>
    <source>
        <strain evidence="2">ATCC 51415 / DSM 6626 / JCM 7361 / LMG 17667 / NBRC 15112 / Ep01</strain>
    </source>
</reference>
<dbReference type="OrthoDB" id="5019413at2"/>
<dbReference type="RefSeq" id="WP_015010844.1">
    <property type="nucleotide sequence ID" value="NC_018704.1"/>
</dbReference>
<dbReference type="STRING" id="698758.AXY_21270"/>
<dbReference type="Proteomes" id="UP000006294">
    <property type="component" value="Chromosome"/>
</dbReference>
<dbReference type="SUPFAM" id="SSF52540">
    <property type="entry name" value="P-loop containing nucleoside triphosphate hydrolases"/>
    <property type="match status" value="1"/>
</dbReference>